<dbReference type="STRING" id="51670.SAMN04488557_0781"/>
<dbReference type="Pfam" id="PF14748">
    <property type="entry name" value="P5CR_dimer"/>
    <property type="match status" value="1"/>
</dbReference>
<dbReference type="UniPathway" id="UPA00098">
    <property type="reaction ID" value="UER00361"/>
</dbReference>
<dbReference type="InterPro" id="IPR036291">
    <property type="entry name" value="NAD(P)-bd_dom_sf"/>
</dbReference>
<keyword evidence="4" id="KW-0028">Amino-acid biosynthesis</keyword>
<dbReference type="SUPFAM" id="SSF51735">
    <property type="entry name" value="NAD(P)-binding Rossmann-fold domains"/>
    <property type="match status" value="1"/>
</dbReference>
<organism evidence="9 10">
    <name type="scientific">Hyphomicrobium facile</name>
    <dbReference type="NCBI Taxonomy" id="51670"/>
    <lineage>
        <taxon>Bacteria</taxon>
        <taxon>Pseudomonadati</taxon>
        <taxon>Pseudomonadota</taxon>
        <taxon>Alphaproteobacteria</taxon>
        <taxon>Hyphomicrobiales</taxon>
        <taxon>Hyphomicrobiaceae</taxon>
        <taxon>Hyphomicrobium</taxon>
    </lineage>
</organism>
<protein>
    <recommendedName>
        <fullName evidence="4 5">Pyrroline-5-carboxylate reductase</fullName>
        <shortName evidence="4">P5C reductase</shortName>
        <shortName evidence="4">P5CR</shortName>
        <ecNumber evidence="4 5">1.5.1.2</ecNumber>
    </recommendedName>
    <alternativeName>
        <fullName evidence="4">PCA reductase</fullName>
    </alternativeName>
</protein>
<evidence type="ECO:0000256" key="2">
    <source>
        <dbReference type="ARBA" id="ARBA00022857"/>
    </source>
</evidence>
<dbReference type="Gene3D" id="3.40.50.720">
    <property type="entry name" value="NAD(P)-binding Rossmann-like Domain"/>
    <property type="match status" value="1"/>
</dbReference>
<evidence type="ECO:0000256" key="1">
    <source>
        <dbReference type="ARBA" id="ARBA00005525"/>
    </source>
</evidence>
<dbReference type="GO" id="GO:0005737">
    <property type="term" value="C:cytoplasm"/>
    <property type="evidence" value="ECO:0007669"/>
    <property type="project" value="UniProtKB-SubCell"/>
</dbReference>
<keyword evidence="3 4" id="KW-0560">Oxidoreductase</keyword>
<dbReference type="InterPro" id="IPR008927">
    <property type="entry name" value="6-PGluconate_DH-like_C_sf"/>
</dbReference>
<dbReference type="EMBL" id="FPCH01000001">
    <property type="protein sequence ID" value="SFV27523.1"/>
    <property type="molecule type" value="Genomic_DNA"/>
</dbReference>
<name>A0A1I7MYL4_9HYPH</name>
<comment type="catalytic activity">
    <reaction evidence="4">
        <text>L-proline + NADP(+) = (S)-1-pyrroline-5-carboxylate + NADPH + 2 H(+)</text>
        <dbReference type="Rhea" id="RHEA:14109"/>
        <dbReference type="ChEBI" id="CHEBI:15378"/>
        <dbReference type="ChEBI" id="CHEBI:17388"/>
        <dbReference type="ChEBI" id="CHEBI:57783"/>
        <dbReference type="ChEBI" id="CHEBI:58349"/>
        <dbReference type="ChEBI" id="CHEBI:60039"/>
        <dbReference type="EC" id="1.5.1.2"/>
    </reaction>
</comment>
<keyword evidence="10" id="KW-1185">Reference proteome</keyword>
<feature type="domain" description="Pyrroline-5-carboxylate reductase catalytic N-terminal" evidence="7">
    <location>
        <begin position="11"/>
        <end position="103"/>
    </location>
</feature>
<proteinExistence type="inferred from homology"/>
<dbReference type="NCBIfam" id="TIGR00112">
    <property type="entry name" value="proC"/>
    <property type="match status" value="1"/>
</dbReference>
<evidence type="ECO:0000256" key="4">
    <source>
        <dbReference type="HAMAP-Rule" id="MF_01925"/>
    </source>
</evidence>
<dbReference type="InterPro" id="IPR029036">
    <property type="entry name" value="P5CR_dimer"/>
</dbReference>
<dbReference type="EC" id="1.5.1.2" evidence="4 5"/>
<dbReference type="GO" id="GO:0004735">
    <property type="term" value="F:pyrroline-5-carboxylate reductase activity"/>
    <property type="evidence" value="ECO:0007669"/>
    <property type="project" value="UniProtKB-UniRule"/>
</dbReference>
<dbReference type="InterPro" id="IPR000304">
    <property type="entry name" value="Pyrroline-COOH_reductase"/>
</dbReference>
<evidence type="ECO:0000256" key="5">
    <source>
        <dbReference type="NCBIfam" id="TIGR00112"/>
    </source>
</evidence>
<reference evidence="10" key="1">
    <citation type="submission" date="2016-10" db="EMBL/GenBank/DDBJ databases">
        <authorList>
            <person name="Varghese N."/>
            <person name="Submissions S."/>
        </authorList>
    </citation>
    <scope>NUCLEOTIDE SEQUENCE [LARGE SCALE GENOMIC DNA]</scope>
    <source>
        <strain evidence="10">DSM 1565</strain>
    </source>
</reference>
<evidence type="ECO:0000256" key="6">
    <source>
        <dbReference type="PIRSR" id="PIRSR000193-1"/>
    </source>
</evidence>
<evidence type="ECO:0000256" key="3">
    <source>
        <dbReference type="ARBA" id="ARBA00023002"/>
    </source>
</evidence>
<dbReference type="HAMAP" id="MF_01925">
    <property type="entry name" value="P5C_reductase"/>
    <property type="match status" value="1"/>
</dbReference>
<dbReference type="FunFam" id="1.10.3730.10:FF:000001">
    <property type="entry name" value="Pyrroline-5-carboxylate reductase"/>
    <property type="match status" value="1"/>
</dbReference>
<dbReference type="PANTHER" id="PTHR11645">
    <property type="entry name" value="PYRROLINE-5-CARBOXYLATE REDUCTASE"/>
    <property type="match status" value="1"/>
</dbReference>
<comment type="similarity">
    <text evidence="1 4">Belongs to the pyrroline-5-carboxylate reductase family.</text>
</comment>
<keyword evidence="2 4" id="KW-0521">NADP</keyword>
<dbReference type="InterPro" id="IPR028939">
    <property type="entry name" value="P5C_Rdtase_cat_N"/>
</dbReference>
<feature type="domain" description="Pyrroline-5-carboxylate reductase dimerisation" evidence="8">
    <location>
        <begin position="167"/>
        <end position="273"/>
    </location>
</feature>
<keyword evidence="4" id="KW-0963">Cytoplasm</keyword>
<dbReference type="Pfam" id="PF03807">
    <property type="entry name" value="F420_oxidored"/>
    <property type="match status" value="1"/>
</dbReference>
<dbReference type="OrthoDB" id="9805754at2"/>
<dbReference type="AlphaFoldDB" id="A0A1I7MYL4"/>
<evidence type="ECO:0000259" key="7">
    <source>
        <dbReference type="Pfam" id="PF03807"/>
    </source>
</evidence>
<dbReference type="GO" id="GO:0055129">
    <property type="term" value="P:L-proline biosynthetic process"/>
    <property type="evidence" value="ECO:0007669"/>
    <property type="project" value="UniProtKB-UniRule"/>
</dbReference>
<comment type="subcellular location">
    <subcellularLocation>
        <location evidence="4">Cytoplasm</location>
    </subcellularLocation>
</comment>
<feature type="binding site" evidence="6">
    <location>
        <begin position="74"/>
        <end position="77"/>
    </location>
    <ligand>
        <name>NADP(+)</name>
        <dbReference type="ChEBI" id="CHEBI:58349"/>
    </ligand>
</feature>
<keyword evidence="4" id="KW-0641">Proline biosynthesis</keyword>
<dbReference type="PIRSF" id="PIRSF000193">
    <property type="entry name" value="Pyrrol-5-carb_rd"/>
    <property type="match status" value="1"/>
</dbReference>
<comment type="catalytic activity">
    <reaction evidence="4">
        <text>L-proline + NAD(+) = (S)-1-pyrroline-5-carboxylate + NADH + 2 H(+)</text>
        <dbReference type="Rhea" id="RHEA:14105"/>
        <dbReference type="ChEBI" id="CHEBI:15378"/>
        <dbReference type="ChEBI" id="CHEBI:17388"/>
        <dbReference type="ChEBI" id="CHEBI:57540"/>
        <dbReference type="ChEBI" id="CHEBI:57945"/>
        <dbReference type="ChEBI" id="CHEBI:60039"/>
        <dbReference type="EC" id="1.5.1.2"/>
    </reaction>
</comment>
<accession>A0A1I7MYL4</accession>
<comment type="function">
    <text evidence="4">Catalyzes the reduction of 1-pyrroline-5-carboxylate (PCA) to L-proline.</text>
</comment>
<dbReference type="PANTHER" id="PTHR11645:SF0">
    <property type="entry name" value="PYRROLINE-5-CARBOXYLATE REDUCTASE 3"/>
    <property type="match status" value="1"/>
</dbReference>
<sequence length="275" mass="27509">MSLNLNGSVVLAGAGKMGAALLEGWLDRGLDPASIVIQEPNLSGAAQDLASKHGIKAVADLAPLDTPPAVIVVAVKPQAMDDVFPGLAKIAGPETVVVSIAAGKTLASFERHLPPGSAVVRAMPNTPAAIGRGITGAVANVHATAAQKQACESLLGAVGPVVWVGDESLIDAVTAVSGSGPAYVFLLAEALAEAGVAAGLDQATAVQLARATLSGSGELLNQSPLDAETLRRNVTSPGGTTAAALAVLMREGSGLKELMTEAVLAAKKRGRELGR</sequence>
<gene>
    <name evidence="4" type="primary">proC</name>
    <name evidence="9" type="ORF">SAMN04488557_0781</name>
</gene>
<comment type="pathway">
    <text evidence="4">Amino-acid biosynthesis; L-proline biosynthesis; L-proline from L-glutamate 5-semialdehyde: step 1/1.</text>
</comment>
<evidence type="ECO:0000259" key="8">
    <source>
        <dbReference type="Pfam" id="PF14748"/>
    </source>
</evidence>
<evidence type="ECO:0000313" key="9">
    <source>
        <dbReference type="EMBL" id="SFV27523.1"/>
    </source>
</evidence>
<dbReference type="SUPFAM" id="SSF48179">
    <property type="entry name" value="6-phosphogluconate dehydrogenase C-terminal domain-like"/>
    <property type="match status" value="1"/>
</dbReference>
<dbReference type="Proteomes" id="UP000199423">
    <property type="component" value="Unassembled WGS sequence"/>
</dbReference>
<dbReference type="RefSeq" id="WP_092864436.1">
    <property type="nucleotide sequence ID" value="NZ_FPCH01000001.1"/>
</dbReference>
<evidence type="ECO:0000313" key="10">
    <source>
        <dbReference type="Proteomes" id="UP000199423"/>
    </source>
</evidence>
<dbReference type="Gene3D" id="1.10.3730.10">
    <property type="entry name" value="ProC C-terminal domain-like"/>
    <property type="match status" value="1"/>
</dbReference>